<dbReference type="Proteomes" id="UP000324222">
    <property type="component" value="Unassembled WGS sequence"/>
</dbReference>
<keyword evidence="2" id="KW-1185">Reference proteome</keyword>
<evidence type="ECO:0000313" key="1">
    <source>
        <dbReference type="EMBL" id="MPC62681.1"/>
    </source>
</evidence>
<comment type="caution">
    <text evidence="1">The sequence shown here is derived from an EMBL/GenBank/DDBJ whole genome shotgun (WGS) entry which is preliminary data.</text>
</comment>
<gene>
    <name evidence="1" type="ORF">E2C01_056769</name>
</gene>
<evidence type="ECO:0000313" key="2">
    <source>
        <dbReference type="Proteomes" id="UP000324222"/>
    </source>
</evidence>
<protein>
    <submittedName>
        <fullName evidence="1">Uncharacterized protein</fullName>
    </submittedName>
</protein>
<sequence length="67" mass="7278">MWCSAAVVFTCAHLHHNHSLVYQSLPTYPVPSTACPLTLPTFSLPLISATFSTAFMISSQLLPPHPP</sequence>
<dbReference type="AlphaFoldDB" id="A0A5B7GR92"/>
<name>A0A5B7GR92_PORTR</name>
<dbReference type="EMBL" id="VSRR010019948">
    <property type="protein sequence ID" value="MPC62681.1"/>
    <property type="molecule type" value="Genomic_DNA"/>
</dbReference>
<organism evidence="1 2">
    <name type="scientific">Portunus trituberculatus</name>
    <name type="common">Swimming crab</name>
    <name type="synonym">Neptunus trituberculatus</name>
    <dbReference type="NCBI Taxonomy" id="210409"/>
    <lineage>
        <taxon>Eukaryota</taxon>
        <taxon>Metazoa</taxon>
        <taxon>Ecdysozoa</taxon>
        <taxon>Arthropoda</taxon>
        <taxon>Crustacea</taxon>
        <taxon>Multicrustacea</taxon>
        <taxon>Malacostraca</taxon>
        <taxon>Eumalacostraca</taxon>
        <taxon>Eucarida</taxon>
        <taxon>Decapoda</taxon>
        <taxon>Pleocyemata</taxon>
        <taxon>Brachyura</taxon>
        <taxon>Eubrachyura</taxon>
        <taxon>Portunoidea</taxon>
        <taxon>Portunidae</taxon>
        <taxon>Portuninae</taxon>
        <taxon>Portunus</taxon>
    </lineage>
</organism>
<accession>A0A5B7GR92</accession>
<proteinExistence type="predicted"/>
<reference evidence="1 2" key="1">
    <citation type="submission" date="2019-05" db="EMBL/GenBank/DDBJ databases">
        <title>Another draft genome of Portunus trituberculatus and its Hox gene families provides insights of decapod evolution.</title>
        <authorList>
            <person name="Jeong J.-H."/>
            <person name="Song I."/>
            <person name="Kim S."/>
            <person name="Choi T."/>
            <person name="Kim D."/>
            <person name="Ryu S."/>
            <person name="Kim W."/>
        </authorList>
    </citation>
    <scope>NUCLEOTIDE SEQUENCE [LARGE SCALE GENOMIC DNA]</scope>
    <source>
        <tissue evidence="1">Muscle</tissue>
    </source>
</reference>